<comment type="caution">
    <text evidence="2">The sequence shown here is derived from an EMBL/GenBank/DDBJ whole genome shotgun (WGS) entry which is preliminary data.</text>
</comment>
<dbReference type="InterPro" id="IPR029058">
    <property type="entry name" value="AB_hydrolase_fold"/>
</dbReference>
<keyword evidence="3" id="KW-1185">Reference proteome</keyword>
<protein>
    <submittedName>
        <fullName evidence="2">Alpha/beta hydrolase</fullName>
    </submittedName>
</protein>
<dbReference type="Pfam" id="PF12697">
    <property type="entry name" value="Abhydrolase_6"/>
    <property type="match status" value="1"/>
</dbReference>
<sequence>MKKRTLFRNSALISRCLAVLLLLVLQTGLAMGQSHLKDIVLVHGAFADGSGWEAVYQILSKKGYKVHVVGNPNTGLPDDVAAVNRVLDKITEPVVLVGHSYGGAIITEAGNHPRVAGLVYISAFAPDANEPLLKLLEAAPPTPKSGFLPPDKDGYIWYDKAKYHAGFCGDLPKDKAAFLADSQVPVSATVFGAVIANPAWKSKKSWYVVATQDETIHPDGQRFMAKRIGATVTEIKASHLVFMSQPKATTEVIETAAAALAK</sequence>
<keyword evidence="2" id="KW-0378">Hydrolase</keyword>
<dbReference type="EMBL" id="RMBX01000003">
    <property type="protein sequence ID" value="RPD42022.1"/>
    <property type="molecule type" value="Genomic_DNA"/>
</dbReference>
<feature type="domain" description="AB hydrolase-1" evidence="1">
    <location>
        <begin position="39"/>
        <end position="249"/>
    </location>
</feature>
<dbReference type="PANTHER" id="PTHR37017">
    <property type="entry name" value="AB HYDROLASE-1 DOMAIN-CONTAINING PROTEIN-RELATED"/>
    <property type="match status" value="1"/>
</dbReference>
<evidence type="ECO:0000259" key="1">
    <source>
        <dbReference type="Pfam" id="PF12697"/>
    </source>
</evidence>
<dbReference type="RefSeq" id="WP_120514997.1">
    <property type="nucleotide sequence ID" value="NZ_QXZY01000002.1"/>
</dbReference>
<organism evidence="2 3">
    <name type="scientific">Chitinophaga barathri</name>
    <dbReference type="NCBI Taxonomy" id="1647451"/>
    <lineage>
        <taxon>Bacteria</taxon>
        <taxon>Pseudomonadati</taxon>
        <taxon>Bacteroidota</taxon>
        <taxon>Chitinophagia</taxon>
        <taxon>Chitinophagales</taxon>
        <taxon>Chitinophagaceae</taxon>
        <taxon>Chitinophaga</taxon>
    </lineage>
</organism>
<dbReference type="PANTHER" id="PTHR37017:SF11">
    <property type="entry name" value="ESTERASE_LIPASE_THIOESTERASE DOMAIN-CONTAINING PROTEIN"/>
    <property type="match status" value="1"/>
</dbReference>
<proteinExistence type="predicted"/>
<gene>
    <name evidence="2" type="ORF">EG028_07680</name>
</gene>
<dbReference type="Proteomes" id="UP000279089">
    <property type="component" value="Unassembled WGS sequence"/>
</dbReference>
<dbReference type="AlphaFoldDB" id="A0A3N4MDJ9"/>
<dbReference type="InterPro" id="IPR000073">
    <property type="entry name" value="AB_hydrolase_1"/>
</dbReference>
<dbReference type="SUPFAM" id="SSF53474">
    <property type="entry name" value="alpha/beta-Hydrolases"/>
    <property type="match status" value="1"/>
</dbReference>
<name>A0A3N4MDJ9_9BACT</name>
<dbReference type="InterPro" id="IPR052897">
    <property type="entry name" value="Sec-Metab_Biosynth_Hydrolase"/>
</dbReference>
<evidence type="ECO:0000313" key="2">
    <source>
        <dbReference type="EMBL" id="RPD42022.1"/>
    </source>
</evidence>
<reference evidence="3" key="1">
    <citation type="submission" date="2018-11" db="EMBL/GenBank/DDBJ databases">
        <title>Chitinophaga lutea sp.nov., isolate from arsenic contaminated soil.</title>
        <authorList>
            <person name="Zong Y."/>
        </authorList>
    </citation>
    <scope>NUCLEOTIDE SEQUENCE [LARGE SCALE GENOMIC DNA]</scope>
    <source>
        <strain evidence="3">YLT18</strain>
    </source>
</reference>
<accession>A0A3N4MDJ9</accession>
<evidence type="ECO:0000313" key="3">
    <source>
        <dbReference type="Proteomes" id="UP000279089"/>
    </source>
</evidence>
<dbReference type="GO" id="GO:0016787">
    <property type="term" value="F:hydrolase activity"/>
    <property type="evidence" value="ECO:0007669"/>
    <property type="project" value="UniProtKB-KW"/>
</dbReference>
<dbReference type="Gene3D" id="3.40.50.1820">
    <property type="entry name" value="alpha/beta hydrolase"/>
    <property type="match status" value="1"/>
</dbReference>
<dbReference type="OrthoDB" id="9112061at2"/>